<dbReference type="Gene3D" id="3.30.70.2510">
    <property type="match status" value="1"/>
</dbReference>
<reference evidence="6" key="2">
    <citation type="submission" date="2022-10" db="EMBL/GenBank/DDBJ databases">
        <authorList>
            <consortium name="ENA_rothamsted_submissions"/>
            <consortium name="culmorum"/>
            <person name="King R."/>
        </authorList>
    </citation>
    <scope>NUCLEOTIDE SEQUENCE</scope>
</reference>
<comment type="similarity">
    <text evidence="1">Belongs to the pseudouridine synthase Pus10 family.</text>
</comment>
<evidence type="ECO:0000259" key="5">
    <source>
        <dbReference type="Pfam" id="PF21238"/>
    </source>
</evidence>
<dbReference type="EMBL" id="OU893337">
    <property type="protein sequence ID" value="CAH0761975.1"/>
    <property type="molecule type" value="Genomic_DNA"/>
</dbReference>
<dbReference type="PANTHER" id="PTHR21568:SF0">
    <property type="entry name" value="TRNA PSEUDOURIDINE SYNTHASE PUS10"/>
    <property type="match status" value="1"/>
</dbReference>
<evidence type="ECO:0000256" key="3">
    <source>
        <dbReference type="ARBA" id="ARBA00022694"/>
    </source>
</evidence>
<sequence length="255" mass="27646">MESSVQEIIFEPIANMYGMSAADSERRLKLVSAGREDVDVRCLGGGRPFAVEVADPSRELSAEELSSACAQISASGKVVVNELVPVTKQDLAELKKGEQSKCKTYEALCIKLTSDGDGDDAVPGECGARVTAADIARVNAYRNVGEAGGVEGVEGEGGAAPRVRLEQRTPLRVLHRRPLRARTRYIYEMHAQPVPEHPQLLVLRVRTSAGAYVKEFVHGELARTRPALSRGVLPARLDLLALDVTRVHLDWPAGR</sequence>
<evidence type="ECO:0000256" key="4">
    <source>
        <dbReference type="ARBA" id="ARBA00023235"/>
    </source>
</evidence>
<evidence type="ECO:0000313" key="6">
    <source>
        <dbReference type="EMBL" id="CAH0761975.1"/>
    </source>
</evidence>
<dbReference type="AlphaFoldDB" id="A0A9P0G2M1"/>
<reference evidence="6" key="1">
    <citation type="submission" date="2021-12" db="EMBL/GenBank/DDBJ databases">
        <authorList>
            <person name="King R."/>
        </authorList>
    </citation>
    <scope>NUCLEOTIDE SEQUENCE</scope>
</reference>
<dbReference type="InterPro" id="IPR039894">
    <property type="entry name" value="Pus10-like"/>
</dbReference>
<keyword evidence="3" id="KW-0819">tRNA processing</keyword>
<dbReference type="Pfam" id="PF21238">
    <property type="entry name" value="Pus10_C"/>
    <property type="match status" value="2"/>
</dbReference>
<organism evidence="6 7">
    <name type="scientific">Diatraea saccharalis</name>
    <name type="common">sugarcane borer</name>
    <dbReference type="NCBI Taxonomy" id="40085"/>
    <lineage>
        <taxon>Eukaryota</taxon>
        <taxon>Metazoa</taxon>
        <taxon>Ecdysozoa</taxon>
        <taxon>Arthropoda</taxon>
        <taxon>Hexapoda</taxon>
        <taxon>Insecta</taxon>
        <taxon>Pterygota</taxon>
        <taxon>Neoptera</taxon>
        <taxon>Endopterygota</taxon>
        <taxon>Lepidoptera</taxon>
        <taxon>Glossata</taxon>
        <taxon>Ditrysia</taxon>
        <taxon>Pyraloidea</taxon>
        <taxon>Crambidae</taxon>
        <taxon>Crambinae</taxon>
        <taxon>Diatraea</taxon>
    </lineage>
</organism>
<evidence type="ECO:0000256" key="2">
    <source>
        <dbReference type="ARBA" id="ARBA00012787"/>
    </source>
</evidence>
<dbReference type="PANTHER" id="PTHR21568">
    <property type="entry name" value="TRNA PSEUDOURIDINE SYNTHASE PUS10"/>
    <property type="match status" value="1"/>
</dbReference>
<evidence type="ECO:0000256" key="1">
    <source>
        <dbReference type="ARBA" id="ARBA00009652"/>
    </source>
</evidence>
<dbReference type="GO" id="GO:0160148">
    <property type="term" value="F:tRNA pseudouridine(55) synthase activity"/>
    <property type="evidence" value="ECO:0007669"/>
    <property type="project" value="UniProtKB-EC"/>
</dbReference>
<accession>A0A9P0G2M1</accession>
<proteinExistence type="inferred from homology"/>
<keyword evidence="7" id="KW-1185">Reference proteome</keyword>
<dbReference type="Proteomes" id="UP001153714">
    <property type="component" value="Chromosome 6"/>
</dbReference>
<dbReference type="Gene3D" id="3.30.70.3190">
    <property type="match status" value="1"/>
</dbReference>
<protein>
    <recommendedName>
        <fullName evidence="2">tRNA pseudouridine(55) synthase</fullName>
        <ecNumber evidence="2">5.4.99.25</ecNumber>
    </recommendedName>
</protein>
<dbReference type="GO" id="GO:0031119">
    <property type="term" value="P:tRNA pseudouridine synthesis"/>
    <property type="evidence" value="ECO:0007669"/>
    <property type="project" value="TreeGrafter"/>
</dbReference>
<dbReference type="SUPFAM" id="SSF55120">
    <property type="entry name" value="Pseudouridine synthase"/>
    <property type="match status" value="1"/>
</dbReference>
<evidence type="ECO:0000313" key="7">
    <source>
        <dbReference type="Proteomes" id="UP001153714"/>
    </source>
</evidence>
<feature type="domain" description="Pus10-like C-terminal" evidence="5">
    <location>
        <begin position="1"/>
        <end position="110"/>
    </location>
</feature>
<feature type="domain" description="Pus10-like C-terminal" evidence="5">
    <location>
        <begin position="162"/>
        <end position="247"/>
    </location>
</feature>
<dbReference type="InterPro" id="IPR020103">
    <property type="entry name" value="PsdUridine_synth_cat_dom_sf"/>
</dbReference>
<gene>
    <name evidence="6" type="ORF">DIATSA_LOCUS11979</name>
</gene>
<dbReference type="OrthoDB" id="271937at2759"/>
<dbReference type="InterPro" id="IPR048741">
    <property type="entry name" value="Pus10-like_C"/>
</dbReference>
<name>A0A9P0G2M1_9NEOP</name>
<keyword evidence="4" id="KW-0413">Isomerase</keyword>
<dbReference type="GO" id="GO:0003723">
    <property type="term" value="F:RNA binding"/>
    <property type="evidence" value="ECO:0007669"/>
    <property type="project" value="InterPro"/>
</dbReference>
<dbReference type="EC" id="5.4.99.25" evidence="2"/>